<evidence type="ECO:0000313" key="1">
    <source>
        <dbReference type="EMBL" id="QJA64437.1"/>
    </source>
</evidence>
<reference evidence="1" key="1">
    <citation type="submission" date="2020-03" db="EMBL/GenBank/DDBJ databases">
        <title>The deep terrestrial virosphere.</title>
        <authorList>
            <person name="Holmfeldt K."/>
            <person name="Nilsson E."/>
            <person name="Simone D."/>
            <person name="Lopez-Fernandez M."/>
            <person name="Wu X."/>
            <person name="de Brujin I."/>
            <person name="Lundin D."/>
            <person name="Andersson A."/>
            <person name="Bertilsson S."/>
            <person name="Dopson M."/>
        </authorList>
    </citation>
    <scope>NUCLEOTIDE SEQUENCE</scope>
    <source>
        <strain evidence="1">MM415B00498</strain>
    </source>
</reference>
<proteinExistence type="predicted"/>
<organism evidence="1">
    <name type="scientific">viral metagenome</name>
    <dbReference type="NCBI Taxonomy" id="1070528"/>
    <lineage>
        <taxon>unclassified sequences</taxon>
        <taxon>metagenomes</taxon>
        <taxon>organismal metagenomes</taxon>
    </lineage>
</organism>
<sequence length="215" mass="25150">MKLDIDISFDAGRHVDVYGEVAAVPDGLHYKKIRNSLFRGSMTHKVQNMELEVGDKIYFLYFAAIMALGYMADSTKKPYHEDNAYFICDNEVYILIPYESIFVAVRGDQIIPLNGYALVEPIVFNEYDVDFIKNMREHENVGIVRYLGNHNLEYNEKRMKDAVDIKPGDKILFRRFNNQYLENDMHQSFPHKGPLFKMQRRFICAKIESENDKNS</sequence>
<name>A0A6M3J5I3_9ZZZZ</name>
<gene>
    <name evidence="1" type="ORF">MM415B00498_0052</name>
</gene>
<dbReference type="AlphaFoldDB" id="A0A6M3J5I3"/>
<dbReference type="EMBL" id="MT141519">
    <property type="protein sequence ID" value="QJA64437.1"/>
    <property type="molecule type" value="Genomic_DNA"/>
</dbReference>
<protein>
    <submittedName>
        <fullName evidence="1">Putative chaperonin</fullName>
    </submittedName>
</protein>
<accession>A0A6M3J5I3</accession>